<gene>
    <name evidence="1" type="ORF">E5331_17755</name>
</gene>
<proteinExistence type="predicted"/>
<evidence type="ECO:0000313" key="1">
    <source>
        <dbReference type="EMBL" id="TGY76613.1"/>
    </source>
</evidence>
<sequence length="132" mass="14707">MTIFSKIIAGEIPSYKIAENDKFYAFLDINPVNWGHTLVVPKEETDYIFDIDDAQLGEMMVFAKHVAAGIKKAIPCRKVGVAVLGLEVPHAHIHLIPIQNEGDMDFKNKIENPTPEKMQEVCKAITDALCAK</sequence>
<dbReference type="Proteomes" id="UP000306319">
    <property type="component" value="Unassembled WGS sequence"/>
</dbReference>
<keyword evidence="2" id="KW-1185">Reference proteome</keyword>
<protein>
    <submittedName>
        <fullName evidence="1">HIT family protein</fullName>
    </submittedName>
</protein>
<dbReference type="EMBL" id="SRYB01000038">
    <property type="protein sequence ID" value="TGY76613.1"/>
    <property type="molecule type" value="Genomic_DNA"/>
</dbReference>
<name>A0AC61RDS5_9BACT</name>
<evidence type="ECO:0000313" key="2">
    <source>
        <dbReference type="Proteomes" id="UP000306319"/>
    </source>
</evidence>
<accession>A0AC61RDS5</accession>
<organism evidence="1 2">
    <name type="scientific">Lepagella muris</name>
    <dbReference type="NCBI Taxonomy" id="3032870"/>
    <lineage>
        <taxon>Bacteria</taxon>
        <taxon>Pseudomonadati</taxon>
        <taxon>Bacteroidota</taxon>
        <taxon>Bacteroidia</taxon>
        <taxon>Bacteroidales</taxon>
        <taxon>Muribaculaceae</taxon>
        <taxon>Lepagella</taxon>
    </lineage>
</organism>
<comment type="caution">
    <text evidence="1">The sequence shown here is derived from an EMBL/GenBank/DDBJ whole genome shotgun (WGS) entry which is preliminary data.</text>
</comment>
<reference evidence="1" key="1">
    <citation type="submission" date="2019-04" db="EMBL/GenBank/DDBJ databases">
        <title>Microbes associate with the intestines of laboratory mice.</title>
        <authorList>
            <person name="Navarre W."/>
            <person name="Wong E."/>
            <person name="Huang K."/>
            <person name="Tropini C."/>
            <person name="Ng K."/>
            <person name="Yu B."/>
        </authorList>
    </citation>
    <scope>NUCLEOTIDE SEQUENCE</scope>
    <source>
        <strain evidence="1">NM04_E33</strain>
    </source>
</reference>